<organism evidence="3 4">
    <name type="scientific">Ophiobolus disseminans</name>
    <dbReference type="NCBI Taxonomy" id="1469910"/>
    <lineage>
        <taxon>Eukaryota</taxon>
        <taxon>Fungi</taxon>
        <taxon>Dikarya</taxon>
        <taxon>Ascomycota</taxon>
        <taxon>Pezizomycotina</taxon>
        <taxon>Dothideomycetes</taxon>
        <taxon>Pleosporomycetidae</taxon>
        <taxon>Pleosporales</taxon>
        <taxon>Pleosporineae</taxon>
        <taxon>Phaeosphaeriaceae</taxon>
        <taxon>Ophiobolus</taxon>
    </lineage>
</organism>
<dbReference type="Proteomes" id="UP000799424">
    <property type="component" value="Unassembled WGS sequence"/>
</dbReference>
<evidence type="ECO:0000256" key="1">
    <source>
        <dbReference type="SAM" id="SignalP"/>
    </source>
</evidence>
<dbReference type="Gene3D" id="2.120.10.30">
    <property type="entry name" value="TolB, C-terminal domain"/>
    <property type="match status" value="1"/>
</dbReference>
<accession>A0A6A7A2W2</accession>
<feature type="chain" id="PRO_5025562172" evidence="1">
    <location>
        <begin position="21"/>
        <end position="405"/>
    </location>
</feature>
<dbReference type="OrthoDB" id="507128at2759"/>
<evidence type="ECO:0000313" key="3">
    <source>
        <dbReference type="EMBL" id="KAF2827652.1"/>
    </source>
</evidence>
<dbReference type="InterPro" id="IPR011042">
    <property type="entry name" value="6-blade_b-propeller_TolB-like"/>
</dbReference>
<proteinExistence type="predicted"/>
<evidence type="ECO:0000313" key="4">
    <source>
        <dbReference type="Proteomes" id="UP000799424"/>
    </source>
</evidence>
<dbReference type="Pfam" id="PF22807">
    <property type="entry name" value="TrAA12"/>
    <property type="match status" value="1"/>
</dbReference>
<dbReference type="AlphaFoldDB" id="A0A6A7A2W2"/>
<gene>
    <name evidence="3" type="ORF">CC86DRAFT_445560</name>
</gene>
<name>A0A6A7A2W2_9PLEO</name>
<sequence length="405" mass="43950">MVRLTNVFVTLSTFVAGTLAQTCATINPAQAPTFASGYSGRVVINGLKTPRDIIFDKQGNLLTTEQGSYGVNYIQLTDNGDTDVCVNSSKQLISDATVNHGIALSSDSKRLWDYDGTNGTVSKKKILVYGMKLGGYHLSRTLLIPKGRPDLLLARRGSQDNIDNAAGQIGTARSQIRVFKIADIEKGAVEYSTGEVLAWGIRNTVGVGEDSKGGIWAVENGMDDMSRNGKDIHNTQPLRGVKFPRFHNPKFHKLPHHMGFRLPVLPAQHRACNRLRCKVIANATAEFSACSSRVPPKLCFPAHIAPLDIKFNPNGSAAYVSFHGSWNKSPPDGFCVSRVAWNSDTGMPSEPLTSTTAAKDIMWNADNAGYPNSCFRPVGLAWDAKGRLYMASDGTNEMWVLGGAM</sequence>
<reference evidence="3" key="1">
    <citation type="journal article" date="2020" name="Stud. Mycol.">
        <title>101 Dothideomycetes genomes: a test case for predicting lifestyles and emergence of pathogens.</title>
        <authorList>
            <person name="Haridas S."/>
            <person name="Albert R."/>
            <person name="Binder M."/>
            <person name="Bloem J."/>
            <person name="Labutti K."/>
            <person name="Salamov A."/>
            <person name="Andreopoulos B."/>
            <person name="Baker S."/>
            <person name="Barry K."/>
            <person name="Bills G."/>
            <person name="Bluhm B."/>
            <person name="Cannon C."/>
            <person name="Castanera R."/>
            <person name="Culley D."/>
            <person name="Daum C."/>
            <person name="Ezra D."/>
            <person name="Gonzalez J."/>
            <person name="Henrissat B."/>
            <person name="Kuo A."/>
            <person name="Liang C."/>
            <person name="Lipzen A."/>
            <person name="Lutzoni F."/>
            <person name="Magnuson J."/>
            <person name="Mondo S."/>
            <person name="Nolan M."/>
            <person name="Ohm R."/>
            <person name="Pangilinan J."/>
            <person name="Park H.-J."/>
            <person name="Ramirez L."/>
            <person name="Alfaro M."/>
            <person name="Sun H."/>
            <person name="Tritt A."/>
            <person name="Yoshinaga Y."/>
            <person name="Zwiers L.-H."/>
            <person name="Turgeon B."/>
            <person name="Goodwin S."/>
            <person name="Spatafora J."/>
            <person name="Crous P."/>
            <person name="Grigoriev I."/>
        </authorList>
    </citation>
    <scope>NUCLEOTIDE SEQUENCE</scope>
    <source>
        <strain evidence="3">CBS 113818</strain>
    </source>
</reference>
<protein>
    <submittedName>
        <fullName evidence="3">Soluble quino protein glucose dehydrogenase</fullName>
    </submittedName>
</protein>
<dbReference type="EMBL" id="MU006224">
    <property type="protein sequence ID" value="KAF2827652.1"/>
    <property type="molecule type" value="Genomic_DNA"/>
</dbReference>
<dbReference type="InterPro" id="IPR054539">
    <property type="entry name" value="Beta-prop_PDH"/>
</dbReference>
<keyword evidence="4" id="KW-1185">Reference proteome</keyword>
<keyword evidence="1" id="KW-0732">Signal</keyword>
<evidence type="ECO:0000259" key="2">
    <source>
        <dbReference type="Pfam" id="PF22807"/>
    </source>
</evidence>
<dbReference type="SUPFAM" id="SSF101898">
    <property type="entry name" value="NHL repeat"/>
    <property type="match status" value="1"/>
</dbReference>
<feature type="domain" description="Pyrroloquinoline quinone-dependent pyranose dehydrogenase beta-propeller" evidence="2">
    <location>
        <begin position="32"/>
        <end position="402"/>
    </location>
</feature>
<feature type="signal peptide" evidence="1">
    <location>
        <begin position="1"/>
        <end position="20"/>
    </location>
</feature>